<protein>
    <submittedName>
        <fullName evidence="1">Uncharacterized protein</fullName>
    </submittedName>
</protein>
<accession>A0A7X2Z8Z3</accession>
<organism evidence="1 2">
    <name type="scientific">Paenibacillus validus</name>
    <dbReference type="NCBI Taxonomy" id="44253"/>
    <lineage>
        <taxon>Bacteria</taxon>
        <taxon>Bacillati</taxon>
        <taxon>Bacillota</taxon>
        <taxon>Bacilli</taxon>
        <taxon>Bacillales</taxon>
        <taxon>Paenibacillaceae</taxon>
        <taxon>Paenibacillus</taxon>
    </lineage>
</organism>
<comment type="caution">
    <text evidence="1">The sequence shown here is derived from an EMBL/GenBank/DDBJ whole genome shotgun (WGS) entry which is preliminary data.</text>
</comment>
<keyword evidence="2" id="KW-1185">Reference proteome</keyword>
<proteinExistence type="predicted"/>
<dbReference type="AlphaFoldDB" id="A0A7X2Z8Z3"/>
<dbReference type="RefSeq" id="WP_155614337.1">
    <property type="nucleotide sequence ID" value="NZ_WNZX01000004.1"/>
</dbReference>
<sequence length="52" mass="5929">MDIVKFKVDTHNEADRQAILRELAEHTSLTASEQEQLLQELHELEVQSGAEP</sequence>
<evidence type="ECO:0000313" key="1">
    <source>
        <dbReference type="EMBL" id="MUG70442.1"/>
    </source>
</evidence>
<name>A0A7X2Z8Z3_9BACL</name>
<reference evidence="1 2" key="1">
    <citation type="submission" date="2019-11" db="EMBL/GenBank/DDBJ databases">
        <title>Draft genome sequences of five Paenibacillus species of dairy origin.</title>
        <authorList>
            <person name="Olajide A.M."/>
            <person name="Chen S."/>
            <person name="Lapointe G."/>
        </authorList>
    </citation>
    <scope>NUCLEOTIDE SEQUENCE [LARGE SCALE GENOMIC DNA]</scope>
    <source>
        <strain evidence="1 2">2CS3</strain>
    </source>
</reference>
<dbReference type="Proteomes" id="UP000450917">
    <property type="component" value="Unassembled WGS sequence"/>
</dbReference>
<gene>
    <name evidence="1" type="ORF">GNP93_07085</name>
</gene>
<evidence type="ECO:0000313" key="2">
    <source>
        <dbReference type="Proteomes" id="UP000450917"/>
    </source>
</evidence>
<dbReference type="EMBL" id="WNZX01000004">
    <property type="protein sequence ID" value="MUG70442.1"/>
    <property type="molecule type" value="Genomic_DNA"/>
</dbReference>